<organism evidence="1 2">
    <name type="scientific">Nocardioides marinquilinus</name>
    <dbReference type="NCBI Taxonomy" id="1210400"/>
    <lineage>
        <taxon>Bacteria</taxon>
        <taxon>Bacillati</taxon>
        <taxon>Actinomycetota</taxon>
        <taxon>Actinomycetes</taxon>
        <taxon>Propionibacteriales</taxon>
        <taxon>Nocardioidaceae</taxon>
        <taxon>Nocardioides</taxon>
    </lineage>
</organism>
<keyword evidence="1" id="KW-0966">Cell projection</keyword>
<protein>
    <submittedName>
        <fullName evidence="1">Flagellar protein FlgA</fullName>
    </submittedName>
</protein>
<keyword evidence="2" id="KW-1185">Reference proteome</keyword>
<name>A0ABP9PIT2_9ACTN</name>
<proteinExistence type="predicted"/>
<dbReference type="EMBL" id="BAABKG010000002">
    <property type="protein sequence ID" value="GAA5147193.1"/>
    <property type="molecule type" value="Genomic_DNA"/>
</dbReference>
<dbReference type="Proteomes" id="UP001500221">
    <property type="component" value="Unassembled WGS sequence"/>
</dbReference>
<evidence type="ECO:0000313" key="2">
    <source>
        <dbReference type="Proteomes" id="UP001500221"/>
    </source>
</evidence>
<keyword evidence="1" id="KW-0969">Cilium</keyword>
<comment type="caution">
    <text evidence="1">The sequence shown here is derived from an EMBL/GenBank/DDBJ whole genome shotgun (WGS) entry which is preliminary data.</text>
</comment>
<reference evidence="2" key="1">
    <citation type="journal article" date="2019" name="Int. J. Syst. Evol. Microbiol.">
        <title>The Global Catalogue of Microorganisms (GCM) 10K type strain sequencing project: providing services to taxonomists for standard genome sequencing and annotation.</title>
        <authorList>
            <consortium name="The Broad Institute Genomics Platform"/>
            <consortium name="The Broad Institute Genome Sequencing Center for Infectious Disease"/>
            <person name="Wu L."/>
            <person name="Ma J."/>
        </authorList>
    </citation>
    <scope>NUCLEOTIDE SEQUENCE [LARGE SCALE GENOMIC DNA]</scope>
    <source>
        <strain evidence="2">JCM 18459</strain>
    </source>
</reference>
<accession>A0ABP9PIT2</accession>
<keyword evidence="1" id="KW-0282">Flagellum</keyword>
<gene>
    <name evidence="1" type="ORF">GCM10023340_19230</name>
</gene>
<sequence length="211" mass="21549">MVPPATRASRPGWRDPRLWIGIAIVAVSVVVGARVLASADDTVQVWVLADDAAQGQQLSEADLEVRRVRFADDADLDRYFTADDVLPDDLTLDRPVGAGELLPRSAVADGGGDDGVVVSVGVSPLTVPDSLVEGSQVDVYVLPGAGGGRPQADGPALTGVRVVSVAALDDSLATGSEAKVDLAVAPGDVEGFYAVLGASDTPTVRLSVVGP</sequence>
<evidence type="ECO:0000313" key="1">
    <source>
        <dbReference type="EMBL" id="GAA5147193.1"/>
    </source>
</evidence>